<dbReference type="GO" id="GO:0048046">
    <property type="term" value="C:apoplast"/>
    <property type="evidence" value="ECO:0007669"/>
    <property type="project" value="UniProtKB-SubCell"/>
</dbReference>
<name>A0A6P5EKY1_ANACO</name>
<dbReference type="Proteomes" id="UP000515123">
    <property type="component" value="Linkage group 3"/>
</dbReference>
<dbReference type="InterPro" id="IPR019801">
    <property type="entry name" value="Glyco_hydro_35_CS"/>
</dbReference>
<feature type="domain" description="SUEL-type lectin" evidence="13">
    <location>
        <begin position="780"/>
        <end position="866"/>
    </location>
</feature>
<dbReference type="InterPro" id="IPR008979">
    <property type="entry name" value="Galactose-bd-like_sf"/>
</dbReference>
<dbReference type="GO" id="GO:0004565">
    <property type="term" value="F:beta-galactosidase activity"/>
    <property type="evidence" value="ECO:0007669"/>
    <property type="project" value="UniProtKB-EC"/>
</dbReference>
<dbReference type="AlphaFoldDB" id="A0A6P5EKY1"/>
<dbReference type="PROSITE" id="PS01182">
    <property type="entry name" value="GLYCOSYL_HYDROL_F35"/>
    <property type="match status" value="1"/>
</dbReference>
<dbReference type="Gene3D" id="3.20.20.80">
    <property type="entry name" value="Glycosidases"/>
    <property type="match status" value="1"/>
</dbReference>
<evidence type="ECO:0000256" key="8">
    <source>
        <dbReference type="ARBA" id="ARBA00022801"/>
    </source>
</evidence>
<reference evidence="15" key="2">
    <citation type="submission" date="2025-08" db="UniProtKB">
        <authorList>
            <consortium name="RefSeq"/>
        </authorList>
    </citation>
    <scope>IDENTIFICATION</scope>
    <source>
        <tissue evidence="15">Leaf</tissue>
    </source>
</reference>
<dbReference type="PRINTS" id="PR00742">
    <property type="entry name" value="GLHYDRLASE35"/>
</dbReference>
<dbReference type="SUPFAM" id="SSF49785">
    <property type="entry name" value="Galactose-binding domain-like"/>
    <property type="match status" value="2"/>
</dbReference>
<dbReference type="SUPFAM" id="SSF51445">
    <property type="entry name" value="(Trans)glycosidases"/>
    <property type="match status" value="1"/>
</dbReference>
<organism evidence="14 15">
    <name type="scientific">Ananas comosus</name>
    <name type="common">Pineapple</name>
    <name type="synonym">Ananas ananas</name>
    <dbReference type="NCBI Taxonomy" id="4615"/>
    <lineage>
        <taxon>Eukaryota</taxon>
        <taxon>Viridiplantae</taxon>
        <taxon>Streptophyta</taxon>
        <taxon>Embryophyta</taxon>
        <taxon>Tracheophyta</taxon>
        <taxon>Spermatophyta</taxon>
        <taxon>Magnoliopsida</taxon>
        <taxon>Liliopsida</taxon>
        <taxon>Poales</taxon>
        <taxon>Bromeliaceae</taxon>
        <taxon>Bromelioideae</taxon>
        <taxon>Ananas</taxon>
    </lineage>
</organism>
<evidence type="ECO:0000256" key="12">
    <source>
        <dbReference type="SAM" id="MobiDB-lite"/>
    </source>
</evidence>
<dbReference type="GO" id="GO:0030246">
    <property type="term" value="F:carbohydrate binding"/>
    <property type="evidence" value="ECO:0007669"/>
    <property type="project" value="InterPro"/>
</dbReference>
<evidence type="ECO:0000256" key="9">
    <source>
        <dbReference type="ARBA" id="ARBA00023295"/>
    </source>
</evidence>
<dbReference type="EC" id="3.2.1.23" evidence="4 10"/>
<dbReference type="InterPro" id="IPR017853">
    <property type="entry name" value="GH"/>
</dbReference>
<dbReference type="InterPro" id="IPR041392">
    <property type="entry name" value="GHD"/>
</dbReference>
<evidence type="ECO:0000256" key="1">
    <source>
        <dbReference type="ARBA" id="ARBA00001412"/>
    </source>
</evidence>
<evidence type="ECO:0000313" key="15">
    <source>
        <dbReference type="RefSeq" id="XP_020084226.1"/>
    </source>
</evidence>
<dbReference type="SMR" id="A0A6P5EKY1"/>
<evidence type="ECO:0000256" key="2">
    <source>
        <dbReference type="ARBA" id="ARBA00004271"/>
    </source>
</evidence>
<dbReference type="Pfam" id="PF01301">
    <property type="entry name" value="Glyco_hydro_35"/>
    <property type="match status" value="1"/>
</dbReference>
<evidence type="ECO:0000259" key="13">
    <source>
        <dbReference type="PROSITE" id="PS50228"/>
    </source>
</evidence>
<protein>
    <recommendedName>
        <fullName evidence="4 10">Beta-galactosidase</fullName>
        <ecNumber evidence="4 10">3.2.1.23</ecNumber>
    </recommendedName>
</protein>
<dbReference type="Pfam" id="PF17834">
    <property type="entry name" value="GHD"/>
    <property type="match status" value="1"/>
</dbReference>
<keyword evidence="8 10" id="KW-0378">Hydrolase</keyword>
<dbReference type="InterPro" id="IPR048913">
    <property type="entry name" value="BetaGal_gal-bd"/>
</dbReference>
<proteinExistence type="inferred from homology"/>
<evidence type="ECO:0000256" key="3">
    <source>
        <dbReference type="ARBA" id="ARBA00009809"/>
    </source>
</evidence>
<dbReference type="FunFam" id="3.20.20.80:FF:000006">
    <property type="entry name" value="Beta-galactosidase"/>
    <property type="match status" value="1"/>
</dbReference>
<sequence>MSLDLFVLTKMKNEKAYSTSPDSRLVRSPNPSPPPPPSNRPVYPFPPLSPRCSAGMAVIGLAVRSSAAAAAAAANVGHDGRAITIDGERRILLSGAIHYPRSTPGMWPDLLRKAKEGGLDAVETYVFWNGHEPRRRQYNFEGRFDIVRFLKEVQNAGLYAVLRIGPYVCAEWNYGGLPAWLREIPGVQFRTNNKPFENEMQNFTTLIVDKIKSARLLAPQGGPIILTQIENEYGNIMGPYGDAGKKYIKWCANLAESLGVGVPWIMCQQSDAPQPMTNTCNGFYCDEFTPNNPKSPKMWTENWTGWFKAWDKPDPSRPAEDVAFAVARFFQKNGTFQNYYMYHGGTNFARSTGGPYITTTYDYDAPLDEYGNIRQPKWGHLKELHAVLKSIEKQLTYGDVNEHFLDNGIAITKFTFNGKTACFISNRNETTDATVNYEGTNYFVPAWSVSILPDGKTVAYNTAKITAQTSIMVKKPNQAENEPTELKWSWRPEFLRPYLTNAISSSKANELLEQIITTSDKSDYLWYMTSVDHPKSEEVTLYVNTTGHILYAFVNGNLVGAQYSPNGPFGFEFQRSVTLQPGTNHISLLSATVGLKNYGYEYELMPAGIVGGPVKLIGKDSTVDLSKNTWSYQIGLDGEGRKVYLNPNLKWFGGMIPTKRPFTWYKTTFQAPLSTEPVVLDLLGLGKGEAWVNGNSIGRFWPNYTASADGCVSSCNYRGAFQSNKCQSGCGQPAQRWYHVPRSFLTEGEPNTLVLFEEAGGDPSQVNFQTVTVGTVCATADQGSTLSLSCQGGYISNIEVAGVGELSGTCGSLEAVGCVSDAAYSALSQACIGNESCAIEVTGDLLGECKGIGGSGTMKLTVQATC</sequence>
<dbReference type="FunFam" id="2.60.120.260:FF:000142">
    <property type="entry name" value="Beta-galactosidase"/>
    <property type="match status" value="1"/>
</dbReference>
<keyword evidence="5" id="KW-0052">Apoplast</keyword>
<dbReference type="OrthoDB" id="724889at2759"/>
<evidence type="ECO:0000256" key="11">
    <source>
        <dbReference type="RuleBase" id="RU003679"/>
    </source>
</evidence>
<evidence type="ECO:0000256" key="5">
    <source>
        <dbReference type="ARBA" id="ARBA00022523"/>
    </source>
</evidence>
<dbReference type="RefSeq" id="XP_020084226.1">
    <property type="nucleotide sequence ID" value="XM_020228637.1"/>
</dbReference>
<keyword evidence="6" id="KW-0964">Secreted</keyword>
<keyword evidence="14" id="KW-1185">Reference proteome</keyword>
<dbReference type="PROSITE" id="PS50228">
    <property type="entry name" value="SUEL_LECTIN"/>
    <property type="match status" value="1"/>
</dbReference>
<comment type="catalytic activity">
    <reaction evidence="1 10">
        <text>Hydrolysis of terminal non-reducing beta-D-galactose residues in beta-D-galactosides.</text>
        <dbReference type="EC" id="3.2.1.23"/>
    </reaction>
</comment>
<accession>A0A6P5EKY1</accession>
<gene>
    <name evidence="15" type="primary">LOC109707399</name>
</gene>
<comment type="subcellular location">
    <subcellularLocation>
        <location evidence="2">Secreted</location>
        <location evidence="2">Extracellular space</location>
        <location evidence="2">Apoplast</location>
    </subcellularLocation>
</comment>
<dbReference type="InterPro" id="IPR001944">
    <property type="entry name" value="Glycoside_Hdrlase_35"/>
</dbReference>
<keyword evidence="7" id="KW-0732">Signal</keyword>
<dbReference type="PANTHER" id="PTHR23421">
    <property type="entry name" value="BETA-GALACTOSIDASE RELATED"/>
    <property type="match status" value="1"/>
</dbReference>
<evidence type="ECO:0000256" key="6">
    <source>
        <dbReference type="ARBA" id="ARBA00022525"/>
    </source>
</evidence>
<dbReference type="CDD" id="cd22842">
    <property type="entry name" value="Gal_Rha_Lectin_BGal"/>
    <property type="match status" value="1"/>
</dbReference>
<evidence type="ECO:0000313" key="14">
    <source>
        <dbReference type="Proteomes" id="UP000515123"/>
    </source>
</evidence>
<dbReference type="InterPro" id="IPR031330">
    <property type="entry name" value="Gly_Hdrlase_35_cat"/>
</dbReference>
<dbReference type="Pfam" id="PF21467">
    <property type="entry name" value="BetaGal_gal-bd"/>
    <property type="match status" value="1"/>
</dbReference>
<dbReference type="Gene3D" id="2.60.120.260">
    <property type="entry name" value="Galactose-binding domain-like"/>
    <property type="match status" value="2"/>
</dbReference>
<evidence type="ECO:0000256" key="10">
    <source>
        <dbReference type="RuleBase" id="RU000675"/>
    </source>
</evidence>
<dbReference type="GeneID" id="109707399"/>
<reference evidence="14" key="1">
    <citation type="journal article" date="2015" name="Nat. Genet.">
        <title>The pineapple genome and the evolution of CAM photosynthesis.</title>
        <authorList>
            <person name="Ming R."/>
            <person name="VanBuren R."/>
            <person name="Wai C.M."/>
            <person name="Tang H."/>
            <person name="Schatz M.C."/>
            <person name="Bowers J.E."/>
            <person name="Lyons E."/>
            <person name="Wang M.L."/>
            <person name="Chen J."/>
            <person name="Biggers E."/>
            <person name="Zhang J."/>
            <person name="Huang L."/>
            <person name="Zhang L."/>
            <person name="Miao W."/>
            <person name="Zhang J."/>
            <person name="Ye Z."/>
            <person name="Miao C."/>
            <person name="Lin Z."/>
            <person name="Wang H."/>
            <person name="Zhou H."/>
            <person name="Yim W.C."/>
            <person name="Priest H.D."/>
            <person name="Zheng C."/>
            <person name="Woodhouse M."/>
            <person name="Edger P.P."/>
            <person name="Guyot R."/>
            <person name="Guo H.B."/>
            <person name="Guo H."/>
            <person name="Zheng G."/>
            <person name="Singh R."/>
            <person name="Sharma A."/>
            <person name="Min X."/>
            <person name="Zheng Y."/>
            <person name="Lee H."/>
            <person name="Gurtowski J."/>
            <person name="Sedlazeck F.J."/>
            <person name="Harkess A."/>
            <person name="McKain M.R."/>
            <person name="Liao Z."/>
            <person name="Fang J."/>
            <person name="Liu J."/>
            <person name="Zhang X."/>
            <person name="Zhang Q."/>
            <person name="Hu W."/>
            <person name="Qin Y."/>
            <person name="Wang K."/>
            <person name="Chen L.Y."/>
            <person name="Shirley N."/>
            <person name="Lin Y.R."/>
            <person name="Liu L.Y."/>
            <person name="Hernandez A.G."/>
            <person name="Wright C.L."/>
            <person name="Bulone V."/>
            <person name="Tuskan G.A."/>
            <person name="Heath K."/>
            <person name="Zee F."/>
            <person name="Moore P.H."/>
            <person name="Sunkar R."/>
            <person name="Leebens-Mack J.H."/>
            <person name="Mockler T."/>
            <person name="Bennetzen J.L."/>
            <person name="Freeling M."/>
            <person name="Sankoff D."/>
            <person name="Paterson A.H."/>
            <person name="Zhu X."/>
            <person name="Yang X."/>
            <person name="Smith J.A."/>
            <person name="Cushman J.C."/>
            <person name="Paull R.E."/>
            <person name="Yu Q."/>
        </authorList>
    </citation>
    <scope>NUCLEOTIDE SEQUENCE [LARGE SCALE GENOMIC DNA]</scope>
    <source>
        <strain evidence="14">cv. F153</strain>
    </source>
</reference>
<evidence type="ECO:0000256" key="7">
    <source>
        <dbReference type="ARBA" id="ARBA00022729"/>
    </source>
</evidence>
<dbReference type="InterPro" id="IPR000922">
    <property type="entry name" value="Lectin_gal-bd_dom"/>
</dbReference>
<keyword evidence="9 10" id="KW-0326">Glycosidase</keyword>
<dbReference type="GO" id="GO:0005975">
    <property type="term" value="P:carbohydrate metabolic process"/>
    <property type="evidence" value="ECO:0007669"/>
    <property type="project" value="InterPro"/>
</dbReference>
<comment type="similarity">
    <text evidence="3 11">Belongs to the glycosyl hydrolase 35 family.</text>
</comment>
<feature type="region of interest" description="Disordered" evidence="12">
    <location>
        <begin position="15"/>
        <end position="44"/>
    </location>
</feature>
<feature type="compositionally biased region" description="Pro residues" evidence="12">
    <location>
        <begin position="30"/>
        <end position="44"/>
    </location>
</feature>
<evidence type="ECO:0000256" key="4">
    <source>
        <dbReference type="ARBA" id="ARBA00012756"/>
    </source>
</evidence>